<dbReference type="InterPro" id="IPR002314">
    <property type="entry name" value="aa-tRNA-synt_IIb"/>
</dbReference>
<dbReference type="PANTHER" id="PTHR11451">
    <property type="entry name" value="THREONINE-TRNA LIGASE"/>
    <property type="match status" value="1"/>
</dbReference>
<keyword evidence="11 14" id="KW-0030">Aminoacyl-tRNA synthetase</keyword>
<keyword evidence="7 14" id="KW-0862">Zinc</keyword>
<dbReference type="GO" id="GO:0005524">
    <property type="term" value="F:ATP binding"/>
    <property type="evidence" value="ECO:0007669"/>
    <property type="project" value="UniProtKB-UniRule"/>
</dbReference>
<comment type="catalytic activity">
    <reaction evidence="12 14">
        <text>tRNA(Thr) + L-threonine + ATP = L-threonyl-tRNA(Thr) + AMP + diphosphate + H(+)</text>
        <dbReference type="Rhea" id="RHEA:24624"/>
        <dbReference type="Rhea" id="RHEA-COMP:9670"/>
        <dbReference type="Rhea" id="RHEA-COMP:9704"/>
        <dbReference type="ChEBI" id="CHEBI:15378"/>
        <dbReference type="ChEBI" id="CHEBI:30616"/>
        <dbReference type="ChEBI" id="CHEBI:33019"/>
        <dbReference type="ChEBI" id="CHEBI:57926"/>
        <dbReference type="ChEBI" id="CHEBI:78442"/>
        <dbReference type="ChEBI" id="CHEBI:78534"/>
        <dbReference type="ChEBI" id="CHEBI:456215"/>
        <dbReference type="EC" id="6.1.1.3"/>
    </reaction>
</comment>
<dbReference type="InterPro" id="IPR045864">
    <property type="entry name" value="aa-tRNA-synth_II/BPL/LPL"/>
</dbReference>
<dbReference type="GeneID" id="89228256"/>
<dbReference type="InterPro" id="IPR036621">
    <property type="entry name" value="Anticodon-bd_dom_sf"/>
</dbReference>
<dbReference type="EMBL" id="CP131061">
    <property type="protein sequence ID" value="WNY27053.1"/>
    <property type="molecule type" value="Genomic_DNA"/>
</dbReference>
<evidence type="ECO:0000313" key="17">
    <source>
        <dbReference type="Proteomes" id="UP001304970"/>
    </source>
</evidence>
<dbReference type="Gene3D" id="3.30.930.10">
    <property type="entry name" value="Bira Bifunctional Protein, Domain 2"/>
    <property type="match status" value="1"/>
</dbReference>
<dbReference type="PRINTS" id="PR01047">
    <property type="entry name" value="TRNASYNTHTHR"/>
</dbReference>
<dbReference type="Gene3D" id="3.50.80.10">
    <property type="entry name" value="D-tyrosyl-tRNA(Tyr) deacylase"/>
    <property type="match status" value="1"/>
</dbReference>
<evidence type="ECO:0000256" key="7">
    <source>
        <dbReference type="ARBA" id="ARBA00022833"/>
    </source>
</evidence>
<evidence type="ECO:0000256" key="8">
    <source>
        <dbReference type="ARBA" id="ARBA00022840"/>
    </source>
</evidence>
<dbReference type="Pfam" id="PF00587">
    <property type="entry name" value="tRNA-synt_2b"/>
    <property type="match status" value="1"/>
</dbReference>
<dbReference type="GO" id="GO:0006435">
    <property type="term" value="P:threonyl-tRNA aminoacylation"/>
    <property type="evidence" value="ECO:0007669"/>
    <property type="project" value="UniProtKB-UniRule"/>
</dbReference>
<comment type="caution">
    <text evidence="14">Lacks conserved residue(s) required for the propagation of feature annotation.</text>
</comment>
<keyword evidence="6 14" id="KW-0547">Nucleotide-binding</keyword>
<dbReference type="InterPro" id="IPR006195">
    <property type="entry name" value="aa-tRNA-synth_II"/>
</dbReference>
<keyword evidence="9 14" id="KW-0694">RNA-binding</keyword>
<evidence type="ECO:0000256" key="11">
    <source>
        <dbReference type="ARBA" id="ARBA00023146"/>
    </source>
</evidence>
<evidence type="ECO:0000256" key="10">
    <source>
        <dbReference type="ARBA" id="ARBA00022917"/>
    </source>
</evidence>
<dbReference type="Proteomes" id="UP001304970">
    <property type="component" value="Chromosome"/>
</dbReference>
<feature type="domain" description="Aminoacyl-transfer RNA synthetases class-II family profile" evidence="15">
    <location>
        <begin position="256"/>
        <end position="553"/>
    </location>
</feature>
<dbReference type="InterPro" id="IPR047246">
    <property type="entry name" value="ThrRS_anticodon"/>
</dbReference>
<dbReference type="SUPFAM" id="SSF55681">
    <property type="entry name" value="Class II aaRS and biotin synthetases"/>
    <property type="match status" value="1"/>
</dbReference>
<reference evidence="16 17" key="1">
    <citation type="submission" date="2023-07" db="EMBL/GenBank/DDBJ databases">
        <title>Closed genome sequence of Methanosarcinaceae archaeon Am2.</title>
        <authorList>
            <person name="Poehlein A."/>
            <person name="Protasov E."/>
            <person name="Platt K."/>
            <person name="Reeh H."/>
            <person name="Daniel R."/>
            <person name="Brune A."/>
        </authorList>
    </citation>
    <scope>NUCLEOTIDE SEQUENCE [LARGE SCALE GENOMIC DNA]</scope>
    <source>
        <strain evidence="16 17">Am2</strain>
    </source>
</reference>
<evidence type="ECO:0000256" key="12">
    <source>
        <dbReference type="ARBA" id="ARBA00049515"/>
    </source>
</evidence>
<dbReference type="InterPro" id="IPR002320">
    <property type="entry name" value="Thr-tRNA-ligase_IIa"/>
</dbReference>
<evidence type="ECO:0000256" key="4">
    <source>
        <dbReference type="ARBA" id="ARBA00022598"/>
    </source>
</evidence>
<evidence type="ECO:0000256" key="2">
    <source>
        <dbReference type="ARBA" id="ARBA00022490"/>
    </source>
</evidence>
<keyword evidence="4 14" id="KW-0436">Ligase</keyword>
<feature type="binding site" evidence="14">
    <location>
        <position position="401"/>
    </location>
    <ligand>
        <name>Zn(2+)</name>
        <dbReference type="ChEBI" id="CHEBI:29105"/>
        <note>catalytic</note>
    </ligand>
</feature>
<dbReference type="GO" id="GO:0008270">
    <property type="term" value="F:zinc ion binding"/>
    <property type="evidence" value="ECO:0007669"/>
    <property type="project" value="InterPro"/>
</dbReference>
<dbReference type="GO" id="GO:0002161">
    <property type="term" value="F:aminoacyl-tRNA deacylase activity"/>
    <property type="evidence" value="ECO:0007669"/>
    <property type="project" value="UniProtKB-ARBA"/>
</dbReference>
<keyword evidence="5 14" id="KW-0479">Metal-binding</keyword>
<dbReference type="FunFam" id="3.30.930.10:FF:000076">
    <property type="entry name" value="Threonine--tRNA ligase"/>
    <property type="match status" value="1"/>
</dbReference>
<dbReference type="Pfam" id="PF08915">
    <property type="entry name" value="tRNA-Thr_ED"/>
    <property type="match status" value="1"/>
</dbReference>
<keyword evidence="3 14" id="KW-0820">tRNA-binding</keyword>
<dbReference type="InterPro" id="IPR015011">
    <property type="entry name" value="Threonyl-tRNA_syn_edit_dom_arc"/>
</dbReference>
<dbReference type="PANTHER" id="PTHR11451:SF44">
    <property type="entry name" value="THREONINE--TRNA LIGASE, CHLOROPLASTIC_MITOCHONDRIAL 2"/>
    <property type="match status" value="1"/>
</dbReference>
<dbReference type="SUPFAM" id="SSF52954">
    <property type="entry name" value="Class II aaRS ABD-related"/>
    <property type="match status" value="1"/>
</dbReference>
<dbReference type="CDD" id="cd00860">
    <property type="entry name" value="ThrRS_anticodon"/>
    <property type="match status" value="1"/>
</dbReference>
<dbReference type="Gene3D" id="3.40.50.800">
    <property type="entry name" value="Anticodon-binding domain"/>
    <property type="match status" value="1"/>
</dbReference>
<organism evidence="16 17">
    <name type="scientific">Methanolapillus ohkumae</name>
    <dbReference type="NCBI Taxonomy" id="3028298"/>
    <lineage>
        <taxon>Archaea</taxon>
        <taxon>Methanobacteriati</taxon>
        <taxon>Methanobacteriota</taxon>
        <taxon>Stenosarchaea group</taxon>
        <taxon>Methanomicrobia</taxon>
        <taxon>Methanosarcinales</taxon>
        <taxon>Methanosarcinaceae</taxon>
        <taxon>Methanolapillus</taxon>
    </lineage>
</organism>
<proteinExistence type="inferred from homology"/>
<evidence type="ECO:0000256" key="6">
    <source>
        <dbReference type="ARBA" id="ARBA00022741"/>
    </source>
</evidence>
<keyword evidence="17" id="KW-1185">Reference proteome</keyword>
<dbReference type="NCBIfam" id="NF003068">
    <property type="entry name" value="PRK03991.1"/>
    <property type="match status" value="1"/>
</dbReference>
<gene>
    <name evidence="14" type="primary">thrS</name>
    <name evidence="16" type="ORF">MsAm2_08380</name>
</gene>
<dbReference type="RefSeq" id="WP_338097033.1">
    <property type="nucleotide sequence ID" value="NZ_CP131061.1"/>
</dbReference>
<feature type="binding site" evidence="14">
    <location>
        <position position="349"/>
    </location>
    <ligand>
        <name>Zn(2+)</name>
        <dbReference type="ChEBI" id="CHEBI:29105"/>
        <note>catalytic</note>
    </ligand>
</feature>
<evidence type="ECO:0000256" key="14">
    <source>
        <dbReference type="HAMAP-Rule" id="MF_00184"/>
    </source>
</evidence>
<comment type="similarity">
    <text evidence="13">Belongs to the class-II aminoacyl-tRNA synthetase family. Archaea-specific ThrRS editing domain subfamily.</text>
</comment>
<dbReference type="EC" id="6.1.1.3" evidence="14"/>
<comment type="subunit">
    <text evidence="14">Homodimer.</text>
</comment>
<name>A0AA97A670_9EURY</name>
<sequence length="678" mass="75994">MQMLLIHSDYIEYETKKKTKMAEEIGDDMKAGRLEEALTAFIAVEKCDEANPDGVVAAAVSQIKNTLEQVKADKVMVYPYAHLSSSLSTPDVGISVLKGIEAALLAEKIIVKRAPFGWYKSFKISCKGHPLSELSKHISVDDESADGCCCGSVKPSASASSVSSSSSASAASMPATKATAALKANACGANVQLSEDGDVLSEALKSESVAKSYFKILGTDGQFYEPAEFDLSKYPNLKKFVNYEISKNRAVNSAPPHVELMKRLELADYEPGSDSGNMRFYPKGRLMKSLLEMYVVDRTVVDFGAMEVETPIMYDMNHPTLKKYLDRFPARQYSIESDKRQLFLRFAACFGQFLMNHDMTISYRNMPLKMVELTRYSFRKEQRGELVGLRRLRAFTMPDMHTLCRGMPDAVDQFLSQYEFCIDILDNVGIKVSDFEIAIRFTKDFYNENKSLIETMVKKVNKPVLIEMWDTRFFYFVLKFEFNYVDSLEKASALSTVQIDVENAERYDITYTDSDGELKRPTILHCSPSGAIERCIYALLEKAAMVSAAGKVPTLPTWLSPTQVRVIPVTEKNLAAADAIAGKIKYRVDVDDRELTLGKKIREAGTEWIPYTVVIGDKEAETGNLTVTIRSKSEPEKPFKMEMTVDALNEMIKAETENKPFRALPLPKYLSKRAKFAS</sequence>
<evidence type="ECO:0000256" key="3">
    <source>
        <dbReference type="ARBA" id="ARBA00022555"/>
    </source>
</evidence>
<dbReference type="GO" id="GO:0004829">
    <property type="term" value="F:threonine-tRNA ligase activity"/>
    <property type="evidence" value="ECO:0007669"/>
    <property type="project" value="UniProtKB-UniRule"/>
</dbReference>
<dbReference type="NCBIfam" id="TIGR00418">
    <property type="entry name" value="thrS"/>
    <property type="match status" value="1"/>
</dbReference>
<dbReference type="HAMAP" id="MF_00184">
    <property type="entry name" value="Thr_tRNA_synth"/>
    <property type="match status" value="1"/>
</dbReference>
<dbReference type="PROSITE" id="PS50862">
    <property type="entry name" value="AA_TRNA_LIGASE_II"/>
    <property type="match status" value="1"/>
</dbReference>
<evidence type="ECO:0000259" key="15">
    <source>
        <dbReference type="PROSITE" id="PS50862"/>
    </source>
</evidence>
<accession>A0AA97A670</accession>
<dbReference type="InterPro" id="IPR023509">
    <property type="entry name" value="DTD-like_sf"/>
</dbReference>
<keyword evidence="10 14" id="KW-0648">Protein biosynthesis</keyword>
<dbReference type="GO" id="GO:0000049">
    <property type="term" value="F:tRNA binding"/>
    <property type="evidence" value="ECO:0007669"/>
    <property type="project" value="UniProtKB-KW"/>
</dbReference>
<protein>
    <recommendedName>
        <fullName evidence="14">Threonine--tRNA ligase</fullName>
        <ecNumber evidence="14">6.1.1.3</ecNumber>
    </recommendedName>
    <alternativeName>
        <fullName evidence="14">Threonyl-tRNA synthetase</fullName>
        <shortName evidence="14">ThrRS</shortName>
    </alternativeName>
</protein>
<feature type="binding site" evidence="14">
    <location>
        <position position="525"/>
    </location>
    <ligand>
        <name>Zn(2+)</name>
        <dbReference type="ChEBI" id="CHEBI:29105"/>
        <note>catalytic</note>
    </ligand>
</feature>
<dbReference type="AlphaFoldDB" id="A0AA97A670"/>
<dbReference type="GO" id="GO:0005737">
    <property type="term" value="C:cytoplasm"/>
    <property type="evidence" value="ECO:0007669"/>
    <property type="project" value="UniProtKB-SubCell"/>
</dbReference>
<keyword evidence="8 14" id="KW-0067">ATP-binding</keyword>
<evidence type="ECO:0000313" key="16">
    <source>
        <dbReference type="EMBL" id="WNY27053.1"/>
    </source>
</evidence>
<dbReference type="FunFam" id="3.50.80.10:FF:000004">
    <property type="entry name" value="Threonine--tRNA ligase"/>
    <property type="match status" value="1"/>
</dbReference>
<comment type="cofactor">
    <cofactor evidence="14">
        <name>Zn(2+)</name>
        <dbReference type="ChEBI" id="CHEBI:29105"/>
    </cofactor>
    <text evidence="14">Binds 1 zinc ion per subunit.</text>
</comment>
<evidence type="ECO:0000256" key="5">
    <source>
        <dbReference type="ARBA" id="ARBA00022723"/>
    </source>
</evidence>
<evidence type="ECO:0000256" key="9">
    <source>
        <dbReference type="ARBA" id="ARBA00022884"/>
    </source>
</evidence>
<dbReference type="Pfam" id="PF03129">
    <property type="entry name" value="HGTP_anticodon"/>
    <property type="match status" value="1"/>
</dbReference>
<comment type="subcellular location">
    <subcellularLocation>
        <location evidence="1 14">Cytoplasm</location>
    </subcellularLocation>
</comment>
<dbReference type="InterPro" id="IPR004154">
    <property type="entry name" value="Anticodon-bd"/>
</dbReference>
<keyword evidence="2 14" id="KW-0963">Cytoplasm</keyword>
<evidence type="ECO:0000256" key="13">
    <source>
        <dbReference type="ARBA" id="ARBA00060816"/>
    </source>
</evidence>
<evidence type="ECO:0000256" key="1">
    <source>
        <dbReference type="ARBA" id="ARBA00004496"/>
    </source>
</evidence>